<dbReference type="EMBL" id="JAQIIO010000001">
    <property type="protein sequence ID" value="MDA5092567.1"/>
    <property type="molecule type" value="Genomic_DNA"/>
</dbReference>
<reference evidence="4 5" key="1">
    <citation type="submission" date="2023-01" db="EMBL/GenBank/DDBJ databases">
        <authorList>
            <person name="Yoon J.-W."/>
        </authorList>
    </citation>
    <scope>NUCLEOTIDE SEQUENCE [LARGE SCALE GENOMIC DNA]</scope>
    <source>
        <strain evidence="4 5">KMU-50</strain>
    </source>
</reference>
<evidence type="ECO:0000256" key="1">
    <source>
        <dbReference type="SAM" id="Coils"/>
    </source>
</evidence>
<keyword evidence="3" id="KW-0812">Transmembrane</keyword>
<organism evidence="4 5">
    <name type="scientific">Aliiroseovarius salicola</name>
    <dbReference type="NCBI Taxonomy" id="3009082"/>
    <lineage>
        <taxon>Bacteria</taxon>
        <taxon>Pseudomonadati</taxon>
        <taxon>Pseudomonadota</taxon>
        <taxon>Alphaproteobacteria</taxon>
        <taxon>Rhodobacterales</taxon>
        <taxon>Paracoccaceae</taxon>
        <taxon>Aliiroseovarius</taxon>
    </lineage>
</organism>
<feature type="region of interest" description="Disordered" evidence="2">
    <location>
        <begin position="746"/>
        <end position="828"/>
    </location>
</feature>
<evidence type="ECO:0000256" key="2">
    <source>
        <dbReference type="SAM" id="MobiDB-lite"/>
    </source>
</evidence>
<comment type="caution">
    <text evidence="4">The sequence shown here is derived from an EMBL/GenBank/DDBJ whole genome shotgun (WGS) entry which is preliminary data.</text>
</comment>
<feature type="transmembrane region" description="Helical" evidence="3">
    <location>
        <begin position="50"/>
        <end position="73"/>
    </location>
</feature>
<feature type="region of interest" description="Disordered" evidence="2">
    <location>
        <begin position="630"/>
        <end position="720"/>
    </location>
</feature>
<feature type="transmembrane region" description="Helical" evidence="3">
    <location>
        <begin position="146"/>
        <end position="165"/>
    </location>
</feature>
<keyword evidence="1" id="KW-0175">Coiled coil</keyword>
<evidence type="ECO:0000256" key="3">
    <source>
        <dbReference type="SAM" id="Phobius"/>
    </source>
</evidence>
<evidence type="ECO:0000313" key="5">
    <source>
        <dbReference type="Proteomes" id="UP001528040"/>
    </source>
</evidence>
<feature type="coiled-coil region" evidence="1">
    <location>
        <begin position="482"/>
        <end position="509"/>
    </location>
</feature>
<feature type="compositionally biased region" description="Gly residues" evidence="2">
    <location>
        <begin position="647"/>
        <end position="672"/>
    </location>
</feature>
<evidence type="ECO:0000313" key="4">
    <source>
        <dbReference type="EMBL" id="MDA5092567.1"/>
    </source>
</evidence>
<name>A0ABT4VYB6_9RHOB</name>
<sequence>MTRPNLSPELMKQLRWPLRLTWAAIGLERGWRAFWPLATVGMSAVAWARFVGFQATGFAILGVAVLVTLVWGLRKFHLPSRRDVEARLDQTLPHAPFAALRDLPAQPEGSDASQTLWQAHVARMEEVATHATAPQPNLSVADNDPFALRLMAAVACVMALGFGGVPGHMPIIDNTATASCPGCPVAPSWEGWIEPPAYTGHPSLYLNDQPNGALPVPAGSRLTLRFYGLEDGAVSLSGEVFSGSAAAQMQAEISQDSNLSINLGRGEPNPSWRFSAIGDLPPEIRTNGDLTQELSGTFQQGFVATDDYGVAAGTATINLNLPRVNRSYGLIHSPNPRPELQLDLPRPYRGEMQQIEEVWEENLAQHPWAGLAVIVDLMVEDAMGQTGEARPLHISLPARRFFTREARALIELRRDLLWAREGAARVAQLLRAVSHRPEDLAFPEGSYLALRATIRDLEEGIRAGLTPDIQDRIAQSLWDIALSFEENGLESARDRLTRAQKRLEQAMQDGATPEELAELMDELRRAMNDYLDRLAQMPQDAQPDQQSPNGNGMEMSSADLDAMMDRIEELMREGRMDEAMQMLEGLRRMMENMQVTQGPGEGQNQQARDGLEDTLRQQQGLSDEAFRDLQEQGGQGNQAGESQGNTGRDGGQGRGQSHSGEGGEQGENGQQGEGLASRQRQLQQQLDAQRRALPGVGSEAGNAARDSLGQAGRAMDDAADALDEGDIAGALDRQAEAMEALREGLRRFDEAISQQANREGQQGQTGQDQGNANARDPLGRSTGSQSGRGATDGGFVSEEDMRRRAQELTDELRKRSGETTRPQGERDYFERLLEQF</sequence>
<accession>A0ABT4VYB6</accession>
<keyword evidence="3" id="KW-1133">Transmembrane helix</keyword>
<dbReference type="Pfam" id="PF13779">
    <property type="entry name" value="DUF4175"/>
    <property type="match status" value="1"/>
</dbReference>
<protein>
    <submittedName>
        <fullName evidence="4">DUF4175 family protein</fullName>
    </submittedName>
</protein>
<dbReference type="InterPro" id="IPR012683">
    <property type="entry name" value="CHP02302_TM"/>
</dbReference>
<gene>
    <name evidence="4" type="ORF">O2N63_00490</name>
</gene>
<keyword evidence="5" id="KW-1185">Reference proteome</keyword>
<feature type="coiled-coil region" evidence="1">
    <location>
        <begin position="553"/>
        <end position="596"/>
    </location>
</feature>
<dbReference type="Proteomes" id="UP001528040">
    <property type="component" value="Unassembled WGS sequence"/>
</dbReference>
<keyword evidence="3" id="KW-0472">Membrane</keyword>
<dbReference type="RefSeq" id="WP_271052057.1">
    <property type="nucleotide sequence ID" value="NZ_JAQIIO010000001.1"/>
</dbReference>
<feature type="compositionally biased region" description="Basic and acidic residues" evidence="2">
    <location>
        <begin position="799"/>
        <end position="828"/>
    </location>
</feature>
<proteinExistence type="predicted"/>
<feature type="compositionally biased region" description="Low complexity" evidence="2">
    <location>
        <begin position="673"/>
        <end position="693"/>
    </location>
</feature>
<feature type="compositionally biased region" description="Low complexity" evidence="2">
    <location>
        <begin position="760"/>
        <end position="770"/>
    </location>
</feature>